<evidence type="ECO:0000256" key="5">
    <source>
        <dbReference type="ARBA" id="ARBA00022771"/>
    </source>
</evidence>
<dbReference type="GO" id="GO:0004842">
    <property type="term" value="F:ubiquitin-protein transferase activity"/>
    <property type="evidence" value="ECO:0007669"/>
    <property type="project" value="TreeGrafter"/>
</dbReference>
<dbReference type="SUPFAM" id="SSF57850">
    <property type="entry name" value="RING/U-box"/>
    <property type="match status" value="1"/>
</dbReference>
<keyword evidence="4" id="KW-0479">Metal-binding</keyword>
<evidence type="ECO:0000256" key="2">
    <source>
        <dbReference type="ARBA" id="ARBA00022679"/>
    </source>
</evidence>
<dbReference type="EnsemblMetazoa" id="GAUT051476-RA">
    <property type="protein sequence ID" value="GAUT051476-PA"/>
    <property type="gene ID" value="GAUT051476"/>
</dbReference>
<evidence type="ECO:0000256" key="1">
    <source>
        <dbReference type="ARBA" id="ARBA00004141"/>
    </source>
</evidence>
<dbReference type="GO" id="GO:0016020">
    <property type="term" value="C:membrane"/>
    <property type="evidence" value="ECO:0007669"/>
    <property type="project" value="UniProtKB-SubCell"/>
</dbReference>
<dbReference type="STRING" id="7395.A0A1A9VY70"/>
<evidence type="ECO:0000256" key="6">
    <source>
        <dbReference type="ARBA" id="ARBA00022786"/>
    </source>
</evidence>
<accession>A0A1A9VY70</accession>
<feature type="region of interest" description="Disordered" evidence="10">
    <location>
        <begin position="310"/>
        <end position="372"/>
    </location>
</feature>
<dbReference type="PROSITE" id="PS51292">
    <property type="entry name" value="ZF_RING_CH"/>
    <property type="match status" value="1"/>
</dbReference>
<dbReference type="InterPro" id="IPR013083">
    <property type="entry name" value="Znf_RING/FYVE/PHD"/>
</dbReference>
<evidence type="ECO:0000313" key="13">
    <source>
        <dbReference type="EnsemblMetazoa" id="GAUT051476-PA"/>
    </source>
</evidence>
<dbReference type="InterPro" id="IPR011016">
    <property type="entry name" value="Znf_RING-CH"/>
</dbReference>
<organism evidence="13 14">
    <name type="scientific">Glossina austeni</name>
    <name type="common">Savannah tsetse fly</name>
    <dbReference type="NCBI Taxonomy" id="7395"/>
    <lineage>
        <taxon>Eukaryota</taxon>
        <taxon>Metazoa</taxon>
        <taxon>Ecdysozoa</taxon>
        <taxon>Arthropoda</taxon>
        <taxon>Hexapoda</taxon>
        <taxon>Insecta</taxon>
        <taxon>Pterygota</taxon>
        <taxon>Neoptera</taxon>
        <taxon>Endopterygota</taxon>
        <taxon>Diptera</taxon>
        <taxon>Brachycera</taxon>
        <taxon>Muscomorpha</taxon>
        <taxon>Hippoboscoidea</taxon>
        <taxon>Glossinidae</taxon>
        <taxon>Glossina</taxon>
    </lineage>
</organism>
<dbReference type="GO" id="GO:0008270">
    <property type="term" value="F:zinc ion binding"/>
    <property type="evidence" value="ECO:0007669"/>
    <property type="project" value="UniProtKB-KW"/>
</dbReference>
<keyword evidence="14" id="KW-1185">Reference proteome</keyword>
<evidence type="ECO:0000256" key="3">
    <source>
        <dbReference type="ARBA" id="ARBA00022692"/>
    </source>
</evidence>
<keyword evidence="2" id="KW-0808">Transferase</keyword>
<proteinExistence type="predicted"/>
<name>A0A1A9VY70_GLOAU</name>
<keyword evidence="7" id="KW-0862">Zinc</keyword>
<dbReference type="AlphaFoldDB" id="A0A1A9VY70"/>
<sequence length="412" mass="47109">MENGLPKEDTVIQQPSLSASLNSLNIDARKSQNQANLSDLKSENASSRPDDLDLSPGSSKPCTSNKLDTLPPDKIVAALDEEQNNADNYSLHSIESFVCRICHNSENPERLVSPCLCKGTLTYVHIHCLERWISTSRCTTCELCQFQYNTQQQLRYSLLQSLRIWYSRTISRRALQEDCQMFSLLTLVAFGIIGTLLVAVQYYLIQGHIGGVGRLWTKSWLIFFLATTLMVYCVNVYMIAKSQLAPWYRWWQSARDIQLILENRRPMRYRSLKKQQQSEQQQQQLSQILYNANANTVSGITTHPMNKTILQQQDQQQARQQPQQKQSQQEPHQPTHSDVTEEEVLINLNNSRHPDMQNHQGRQGQQQQSSLHAENLNKATKPKMPLTTTKAVNINIAPLEEISNIGIGYVWV</sequence>
<keyword evidence="3 11" id="KW-0812">Transmembrane</keyword>
<dbReference type="SMART" id="SM00744">
    <property type="entry name" value="RINGv"/>
    <property type="match status" value="1"/>
</dbReference>
<feature type="compositionally biased region" description="Polar residues" evidence="10">
    <location>
        <begin position="56"/>
        <end position="67"/>
    </location>
</feature>
<dbReference type="Gene3D" id="3.30.40.10">
    <property type="entry name" value="Zinc/RING finger domain, C3HC4 (zinc finger)"/>
    <property type="match status" value="1"/>
</dbReference>
<reference evidence="13" key="1">
    <citation type="submission" date="2020-05" db="UniProtKB">
        <authorList>
            <consortium name="EnsemblMetazoa"/>
        </authorList>
    </citation>
    <scope>IDENTIFICATION</scope>
    <source>
        <strain evidence="13">TTRI</strain>
    </source>
</reference>
<evidence type="ECO:0000256" key="9">
    <source>
        <dbReference type="ARBA" id="ARBA00023136"/>
    </source>
</evidence>
<feature type="compositionally biased region" description="Low complexity" evidence="10">
    <location>
        <begin position="311"/>
        <end position="332"/>
    </location>
</feature>
<feature type="region of interest" description="Disordered" evidence="10">
    <location>
        <begin position="28"/>
        <end position="68"/>
    </location>
</feature>
<keyword evidence="8 11" id="KW-1133">Transmembrane helix</keyword>
<dbReference type="VEuPathDB" id="VectorBase:GAUT051476"/>
<keyword evidence="5" id="KW-0863">Zinc-finger</keyword>
<dbReference type="GO" id="GO:0016567">
    <property type="term" value="P:protein ubiquitination"/>
    <property type="evidence" value="ECO:0007669"/>
    <property type="project" value="TreeGrafter"/>
</dbReference>
<dbReference type="PANTHER" id="PTHR46065:SF3">
    <property type="entry name" value="FI20425P1"/>
    <property type="match status" value="1"/>
</dbReference>
<protein>
    <recommendedName>
        <fullName evidence="12">RING-CH-type domain-containing protein</fullName>
    </recommendedName>
</protein>
<evidence type="ECO:0000256" key="10">
    <source>
        <dbReference type="SAM" id="MobiDB-lite"/>
    </source>
</evidence>
<keyword evidence="9 11" id="KW-0472">Membrane</keyword>
<evidence type="ECO:0000313" key="14">
    <source>
        <dbReference type="Proteomes" id="UP000078200"/>
    </source>
</evidence>
<evidence type="ECO:0000256" key="4">
    <source>
        <dbReference type="ARBA" id="ARBA00022723"/>
    </source>
</evidence>
<feature type="transmembrane region" description="Helical" evidence="11">
    <location>
        <begin position="182"/>
        <end position="205"/>
    </location>
</feature>
<feature type="compositionally biased region" description="Polar residues" evidence="10">
    <location>
        <begin position="28"/>
        <end position="47"/>
    </location>
</feature>
<feature type="transmembrane region" description="Helical" evidence="11">
    <location>
        <begin position="220"/>
        <end position="240"/>
    </location>
</feature>
<comment type="subcellular location">
    <subcellularLocation>
        <location evidence="1">Membrane</location>
        <topology evidence="1">Multi-pass membrane protein</topology>
    </subcellularLocation>
</comment>
<evidence type="ECO:0000256" key="8">
    <source>
        <dbReference type="ARBA" id="ARBA00022989"/>
    </source>
</evidence>
<keyword evidence="6" id="KW-0833">Ubl conjugation pathway</keyword>
<dbReference type="Pfam" id="PF12906">
    <property type="entry name" value="RINGv"/>
    <property type="match status" value="1"/>
</dbReference>
<dbReference type="Proteomes" id="UP000078200">
    <property type="component" value="Unassembled WGS sequence"/>
</dbReference>
<feature type="domain" description="RING-CH-type" evidence="12">
    <location>
        <begin position="91"/>
        <end position="151"/>
    </location>
</feature>
<evidence type="ECO:0000259" key="12">
    <source>
        <dbReference type="PROSITE" id="PS51292"/>
    </source>
</evidence>
<evidence type="ECO:0000256" key="11">
    <source>
        <dbReference type="SAM" id="Phobius"/>
    </source>
</evidence>
<evidence type="ECO:0000256" key="7">
    <source>
        <dbReference type="ARBA" id="ARBA00022833"/>
    </source>
</evidence>
<dbReference type="PANTHER" id="PTHR46065">
    <property type="entry name" value="E3 UBIQUITIN-PROTEIN LIGASE MARCH 2/3 FAMILY MEMBER"/>
    <property type="match status" value="1"/>
</dbReference>